<dbReference type="SUPFAM" id="SSF53756">
    <property type="entry name" value="UDP-Glycosyltransferase/glycogen phosphorylase"/>
    <property type="match status" value="1"/>
</dbReference>
<dbReference type="CDD" id="cd03801">
    <property type="entry name" value="GT4_PimA-like"/>
    <property type="match status" value="1"/>
</dbReference>
<dbReference type="Gene3D" id="3.40.50.2000">
    <property type="entry name" value="Glycogen Phosphorylase B"/>
    <property type="match status" value="2"/>
</dbReference>
<keyword evidence="2" id="KW-1185">Reference proteome</keyword>
<dbReference type="RefSeq" id="WP_115813723.1">
    <property type="nucleotide sequence ID" value="NZ_QUNI01000007.1"/>
</dbReference>
<comment type="caution">
    <text evidence="1">The sequence shown here is derived from an EMBL/GenBank/DDBJ whole genome shotgun (WGS) entry which is preliminary data.</text>
</comment>
<evidence type="ECO:0000313" key="1">
    <source>
        <dbReference type="EMBL" id="REG98264.1"/>
    </source>
</evidence>
<sequence length="378" mass="43467">MKKILFISHDASRTGAPIVLFHFLKWLKINQPEIQADLLVLKGGNLENDFKEVASNYFDYEIKTTQKRLNRKERILLKLGWLKKSNLKDNLFLELSQNNYDVVYANTIASIKLAFELVSKNNSAKFIAHLHELNAVIKLILPDFKNYVDRVDQFITPAKMVKANLVSNWGVPENKTAVVYEFALMYEIEKQNKKGEEFIIGASGTVHWRKGHDVFIQVARYMYQHHPAHNFKFIWVGQISKLEQVVIEEDLIKLGLKDKVIFVGEVENPENYYKDFDVFLMTSREDPFPLVCIEVGMMGKPIISFDKAVGTNEILEQGGGFIVPYLDIETMGNKVLEYYMNPDLISEHGAFNKTVFSKFTPELISPQLFSIIKKNCSA</sequence>
<dbReference type="OrthoDB" id="655095at2"/>
<dbReference type="Pfam" id="PF13692">
    <property type="entry name" value="Glyco_trans_1_4"/>
    <property type="match status" value="1"/>
</dbReference>
<protein>
    <submittedName>
        <fullName evidence="1">Glycosyltransferase involved in cell wall biosynthesis</fullName>
    </submittedName>
</protein>
<evidence type="ECO:0000313" key="2">
    <source>
        <dbReference type="Proteomes" id="UP000257136"/>
    </source>
</evidence>
<accession>A0A3E0EJ23</accession>
<keyword evidence="1" id="KW-0808">Transferase</keyword>
<name>A0A3E0EJ23_9FLAO</name>
<dbReference type="EMBL" id="QUNI01000007">
    <property type="protein sequence ID" value="REG98264.1"/>
    <property type="molecule type" value="Genomic_DNA"/>
</dbReference>
<proteinExistence type="predicted"/>
<gene>
    <name evidence="1" type="ORF">C8P67_107191</name>
</gene>
<dbReference type="PANTHER" id="PTHR12526:SF630">
    <property type="entry name" value="GLYCOSYLTRANSFERASE"/>
    <property type="match status" value="1"/>
</dbReference>
<dbReference type="GO" id="GO:0016740">
    <property type="term" value="F:transferase activity"/>
    <property type="evidence" value="ECO:0007669"/>
    <property type="project" value="UniProtKB-KW"/>
</dbReference>
<dbReference type="Proteomes" id="UP000257136">
    <property type="component" value="Unassembled WGS sequence"/>
</dbReference>
<reference evidence="1 2" key="1">
    <citation type="submission" date="2018-08" db="EMBL/GenBank/DDBJ databases">
        <title>Genomic Encyclopedia of Archaeal and Bacterial Type Strains, Phase II (KMG-II): from individual species to whole genera.</title>
        <authorList>
            <person name="Goeker M."/>
        </authorList>
    </citation>
    <scope>NUCLEOTIDE SEQUENCE [LARGE SCALE GENOMIC DNA]</scope>
    <source>
        <strain evidence="1 2">DSM 100880</strain>
    </source>
</reference>
<dbReference type="PANTHER" id="PTHR12526">
    <property type="entry name" value="GLYCOSYLTRANSFERASE"/>
    <property type="match status" value="1"/>
</dbReference>
<dbReference type="AlphaFoldDB" id="A0A3E0EJ23"/>
<organism evidence="1 2">
    <name type="scientific">Flavobacterium aquicola</name>
    <dbReference type="NCBI Taxonomy" id="1682742"/>
    <lineage>
        <taxon>Bacteria</taxon>
        <taxon>Pseudomonadati</taxon>
        <taxon>Bacteroidota</taxon>
        <taxon>Flavobacteriia</taxon>
        <taxon>Flavobacteriales</taxon>
        <taxon>Flavobacteriaceae</taxon>
        <taxon>Flavobacterium</taxon>
    </lineage>
</organism>